<name>A0A371P969_9ACTN</name>
<evidence type="ECO:0000313" key="3">
    <source>
        <dbReference type="Proteomes" id="UP000265581"/>
    </source>
</evidence>
<dbReference type="EMBL" id="QUBR01000001">
    <property type="protein sequence ID" value="REK72504.1"/>
    <property type="molecule type" value="Genomic_DNA"/>
</dbReference>
<dbReference type="AlphaFoldDB" id="A0A371P969"/>
<protein>
    <submittedName>
        <fullName evidence="2">Uncharacterized protein</fullName>
    </submittedName>
</protein>
<comment type="caution">
    <text evidence="2">The sequence shown here is derived from an EMBL/GenBank/DDBJ whole genome shotgun (WGS) entry which is preliminary data.</text>
</comment>
<keyword evidence="3" id="KW-1185">Reference proteome</keyword>
<dbReference type="Proteomes" id="UP000265581">
    <property type="component" value="Unassembled WGS sequence"/>
</dbReference>
<proteinExistence type="predicted"/>
<feature type="compositionally biased region" description="Basic and acidic residues" evidence="1">
    <location>
        <begin position="56"/>
        <end position="71"/>
    </location>
</feature>
<sequence>MASIMADASDGAGTVVTRGRPGPSPTPPDAGRCRGGRGVDGPRGPGRGPPGRRVPRPGDDWSRASRTTADR</sequence>
<reference evidence="2 3" key="1">
    <citation type="submission" date="2018-08" db="EMBL/GenBank/DDBJ databases">
        <title>Aeromicrobium sp. M2KJ-4, whole genome shotgun sequence.</title>
        <authorList>
            <person name="Tuo L."/>
        </authorList>
    </citation>
    <scope>NUCLEOTIDE SEQUENCE [LARGE SCALE GENOMIC DNA]</scope>
    <source>
        <strain evidence="2 3">M2KJ-4</strain>
    </source>
</reference>
<evidence type="ECO:0000313" key="2">
    <source>
        <dbReference type="EMBL" id="REK72504.1"/>
    </source>
</evidence>
<evidence type="ECO:0000256" key="1">
    <source>
        <dbReference type="SAM" id="MobiDB-lite"/>
    </source>
</evidence>
<organism evidence="2 3">
    <name type="scientific">Aeromicrobium endophyticum</name>
    <dbReference type="NCBI Taxonomy" id="2292704"/>
    <lineage>
        <taxon>Bacteria</taxon>
        <taxon>Bacillati</taxon>
        <taxon>Actinomycetota</taxon>
        <taxon>Actinomycetes</taxon>
        <taxon>Propionibacteriales</taxon>
        <taxon>Nocardioidaceae</taxon>
        <taxon>Aeromicrobium</taxon>
    </lineage>
</organism>
<feature type="region of interest" description="Disordered" evidence="1">
    <location>
        <begin position="1"/>
        <end position="71"/>
    </location>
</feature>
<feature type="compositionally biased region" description="Gly residues" evidence="1">
    <location>
        <begin position="36"/>
        <end position="46"/>
    </location>
</feature>
<accession>A0A371P969</accession>
<gene>
    <name evidence="2" type="ORF">DX116_02460</name>
</gene>